<feature type="region of interest" description="Disordered" evidence="1">
    <location>
        <begin position="240"/>
        <end position="276"/>
    </location>
</feature>
<feature type="compositionally biased region" description="Low complexity" evidence="1">
    <location>
        <begin position="251"/>
        <end position="273"/>
    </location>
</feature>
<keyword evidence="4" id="KW-1185">Reference proteome</keyword>
<evidence type="ECO:0000313" key="4">
    <source>
        <dbReference type="Proteomes" id="UP001265746"/>
    </source>
</evidence>
<organism evidence="3 4">
    <name type="scientific">Phomopsis amygdali</name>
    <name type="common">Fusicoccum amygdali</name>
    <dbReference type="NCBI Taxonomy" id="1214568"/>
    <lineage>
        <taxon>Eukaryota</taxon>
        <taxon>Fungi</taxon>
        <taxon>Dikarya</taxon>
        <taxon>Ascomycota</taxon>
        <taxon>Pezizomycotina</taxon>
        <taxon>Sordariomycetes</taxon>
        <taxon>Sordariomycetidae</taxon>
        <taxon>Diaporthales</taxon>
        <taxon>Diaporthaceae</taxon>
        <taxon>Diaporthe</taxon>
    </lineage>
</organism>
<evidence type="ECO:0000256" key="1">
    <source>
        <dbReference type="SAM" id="MobiDB-lite"/>
    </source>
</evidence>
<proteinExistence type="predicted"/>
<feature type="chain" id="PRO_5042242666" evidence="2">
    <location>
        <begin position="21"/>
        <end position="298"/>
    </location>
</feature>
<dbReference type="AlphaFoldDB" id="A0AAD9SLX3"/>
<dbReference type="EMBL" id="JAUJFL010000001">
    <property type="protein sequence ID" value="KAK2613388.1"/>
    <property type="molecule type" value="Genomic_DNA"/>
</dbReference>
<accession>A0AAD9SLX3</accession>
<comment type="caution">
    <text evidence="3">The sequence shown here is derived from an EMBL/GenBank/DDBJ whole genome shotgun (WGS) entry which is preliminary data.</text>
</comment>
<evidence type="ECO:0000256" key="2">
    <source>
        <dbReference type="SAM" id="SignalP"/>
    </source>
</evidence>
<protein>
    <submittedName>
        <fullName evidence="3">Uncharacterized protein</fullName>
    </submittedName>
</protein>
<dbReference type="Proteomes" id="UP001265746">
    <property type="component" value="Unassembled WGS sequence"/>
</dbReference>
<name>A0AAD9SLX3_PHOAM</name>
<keyword evidence="2" id="KW-0732">Signal</keyword>
<feature type="signal peptide" evidence="2">
    <location>
        <begin position="1"/>
        <end position="20"/>
    </location>
</feature>
<evidence type="ECO:0000313" key="3">
    <source>
        <dbReference type="EMBL" id="KAK2613388.1"/>
    </source>
</evidence>
<gene>
    <name evidence="3" type="ORF">N8I77_000306</name>
</gene>
<sequence>MAPRLSLSLLALALTPLGSCQTGDESIFGAGDEGLFGIPTSEYSDPDKANATGIITFDRSNVEYSLSIAVSADVPIPESDNFASTSVLSLGVESAERNLTTCVAIYSGLSANVTAASADLDAQDGFGCSKMLSEECISDFYSAASQGLNSDCSNFLPSVPASCESQFSDLSGVGSSFGNGSEKILYQYGTVHATKGDEAAWLAAATHIWPVITTTINVYNDSSAQSETYLNCIRPDTFSEGTLRPNATQNGTESGDSGSTGTPTTGGATPSPTNAASRSGLTVAALVGLGFNAAMFLM</sequence>
<reference evidence="3" key="1">
    <citation type="submission" date="2023-06" db="EMBL/GenBank/DDBJ databases">
        <authorList>
            <person name="Noh H."/>
        </authorList>
    </citation>
    <scope>NUCLEOTIDE SEQUENCE</scope>
    <source>
        <strain evidence="3">DUCC20226</strain>
    </source>
</reference>